<dbReference type="Proteomes" id="UP000282002">
    <property type="component" value="Chromosome"/>
</dbReference>
<reference evidence="1 2" key="1">
    <citation type="submission" date="2018-12" db="EMBL/GenBank/DDBJ databases">
        <title>Complete genome sequencing of Tabrizicola sp. K13M18.</title>
        <authorList>
            <person name="Bae J.-W."/>
        </authorList>
    </citation>
    <scope>NUCLEOTIDE SEQUENCE [LARGE SCALE GENOMIC DNA]</scope>
    <source>
        <strain evidence="1 2">K13M18</strain>
    </source>
</reference>
<organism evidence="1 2">
    <name type="scientific">Tabrizicola piscis</name>
    <dbReference type="NCBI Taxonomy" id="2494374"/>
    <lineage>
        <taxon>Bacteria</taxon>
        <taxon>Pseudomonadati</taxon>
        <taxon>Pseudomonadota</taxon>
        <taxon>Alphaproteobacteria</taxon>
        <taxon>Rhodobacterales</taxon>
        <taxon>Paracoccaceae</taxon>
        <taxon>Tabrizicola</taxon>
    </lineage>
</organism>
<name>A0A3S8U3M4_9RHOB</name>
<proteinExistence type="predicted"/>
<sequence length="475" mass="51400">MLRSAVLTCLMATASQANDSVIGLETLFTSPNGVVERCVRIAPMPGAAYSSDDLAREEAFCAIDLYVPTVALCPKTWSTSPGMIVHDISDGPYAGDRAAFETRACPEGKDAKGLGAGELAKFKPTMNAKGTSGTFSASPLLYYHLSRFLGAEIGVPPAVWRSMDRGMHLSEVARPGVAISGHSHSSDMNRSGWQVLVAADDKPGAYTPTDDLFTADRSALYGVMLRSTGSRYNSEFNGTRASGWGEGQNYDFQATAPFLALRSQKPLAEAVAEGMAEALKDPQIKRDMGDNTDPRQIVFWMADLTQIVLLDFILSQQDRVGNIDYVEHWYWVENGAVKSRKAVAHGDETEPLPAGAVRIKRTHLNDNDAGGRVEYANFAKSTGMLDDIHHFPAATWRQLMALEADLKAEGPLHAYLKTSFGLSDRQFAQLVKNTLLAAATLRMQCQAGVIQFDLDPEAFLLTGTATPEPVDCGAP</sequence>
<evidence type="ECO:0000313" key="1">
    <source>
        <dbReference type="EMBL" id="AZL58196.1"/>
    </source>
</evidence>
<gene>
    <name evidence="1" type="ORF">EI545_04685</name>
</gene>
<dbReference type="AlphaFoldDB" id="A0A3S8U3M4"/>
<dbReference type="OrthoDB" id="7793372at2"/>
<dbReference type="KEGG" id="taw:EI545_04685"/>
<dbReference type="EMBL" id="CP034328">
    <property type="protein sequence ID" value="AZL58196.1"/>
    <property type="molecule type" value="Genomic_DNA"/>
</dbReference>
<protein>
    <submittedName>
        <fullName evidence="1">Uncharacterized protein</fullName>
    </submittedName>
</protein>
<evidence type="ECO:0000313" key="2">
    <source>
        <dbReference type="Proteomes" id="UP000282002"/>
    </source>
</evidence>
<accession>A0A3S8U3M4</accession>
<keyword evidence="2" id="KW-1185">Reference proteome</keyword>
<dbReference type="RefSeq" id="WP_125324397.1">
    <property type="nucleotide sequence ID" value="NZ_CP034328.1"/>
</dbReference>